<organism evidence="2 3">
    <name type="scientific">Paramecium sonneborni</name>
    <dbReference type="NCBI Taxonomy" id="65129"/>
    <lineage>
        <taxon>Eukaryota</taxon>
        <taxon>Sar</taxon>
        <taxon>Alveolata</taxon>
        <taxon>Ciliophora</taxon>
        <taxon>Intramacronucleata</taxon>
        <taxon>Oligohymenophorea</taxon>
        <taxon>Peniculida</taxon>
        <taxon>Parameciidae</taxon>
        <taxon>Paramecium</taxon>
    </lineage>
</organism>
<evidence type="ECO:0000256" key="1">
    <source>
        <dbReference type="SAM" id="MobiDB-lite"/>
    </source>
</evidence>
<dbReference type="OrthoDB" id="305978at2759"/>
<comment type="caution">
    <text evidence="2">The sequence shown here is derived from an EMBL/GenBank/DDBJ whole genome shotgun (WGS) entry which is preliminary data.</text>
</comment>
<gene>
    <name evidence="2" type="ORF">PSON_ATCC_30995.1.T0110273</name>
</gene>
<name>A0A8S1KQ95_9CILI</name>
<sequence>MHKFDTIQGKLFYTVYMMHQQRQIDTKQKGKLKDLIIQKHPSLNKIETDNTMIARRSLLDLAEIEEEDKDKQKVEKKRPIAIRPILTNSKYKQSSRSLMSSPQRK</sequence>
<protein>
    <submittedName>
        <fullName evidence="2">Uncharacterized protein</fullName>
    </submittedName>
</protein>
<feature type="compositionally biased region" description="Polar residues" evidence="1">
    <location>
        <begin position="86"/>
        <end position="105"/>
    </location>
</feature>
<proteinExistence type="predicted"/>
<reference evidence="2" key="1">
    <citation type="submission" date="2021-01" db="EMBL/GenBank/DDBJ databases">
        <authorList>
            <consortium name="Genoscope - CEA"/>
            <person name="William W."/>
        </authorList>
    </citation>
    <scope>NUCLEOTIDE SEQUENCE</scope>
</reference>
<dbReference type="Proteomes" id="UP000692954">
    <property type="component" value="Unassembled WGS sequence"/>
</dbReference>
<keyword evidence="3" id="KW-1185">Reference proteome</keyword>
<evidence type="ECO:0000313" key="3">
    <source>
        <dbReference type="Proteomes" id="UP000692954"/>
    </source>
</evidence>
<evidence type="ECO:0000313" key="2">
    <source>
        <dbReference type="EMBL" id="CAD8057549.1"/>
    </source>
</evidence>
<dbReference type="AlphaFoldDB" id="A0A8S1KQ95"/>
<accession>A0A8S1KQ95</accession>
<feature type="region of interest" description="Disordered" evidence="1">
    <location>
        <begin position="85"/>
        <end position="105"/>
    </location>
</feature>
<dbReference type="EMBL" id="CAJJDN010000011">
    <property type="protein sequence ID" value="CAD8057549.1"/>
    <property type="molecule type" value="Genomic_DNA"/>
</dbReference>